<reference evidence="1 2" key="1">
    <citation type="submission" date="2023-02" db="EMBL/GenBank/DDBJ databases">
        <title>LHISI_Scaffold_Assembly.</title>
        <authorList>
            <person name="Stuart O.P."/>
            <person name="Cleave R."/>
            <person name="Magrath M.J.L."/>
            <person name="Mikheyev A.S."/>
        </authorList>
    </citation>
    <scope>NUCLEOTIDE SEQUENCE [LARGE SCALE GENOMIC DNA]</scope>
    <source>
        <strain evidence="1">Daus_M_001</strain>
        <tissue evidence="1">Leg muscle</tissue>
    </source>
</reference>
<protein>
    <submittedName>
        <fullName evidence="1">Uncharacterized protein</fullName>
    </submittedName>
</protein>
<organism evidence="1 2">
    <name type="scientific">Dryococelus australis</name>
    <dbReference type="NCBI Taxonomy" id="614101"/>
    <lineage>
        <taxon>Eukaryota</taxon>
        <taxon>Metazoa</taxon>
        <taxon>Ecdysozoa</taxon>
        <taxon>Arthropoda</taxon>
        <taxon>Hexapoda</taxon>
        <taxon>Insecta</taxon>
        <taxon>Pterygota</taxon>
        <taxon>Neoptera</taxon>
        <taxon>Polyneoptera</taxon>
        <taxon>Phasmatodea</taxon>
        <taxon>Verophasmatodea</taxon>
        <taxon>Anareolatae</taxon>
        <taxon>Phasmatidae</taxon>
        <taxon>Eurycanthinae</taxon>
        <taxon>Dryococelus</taxon>
    </lineage>
</organism>
<evidence type="ECO:0000313" key="1">
    <source>
        <dbReference type="EMBL" id="KAJ8866161.1"/>
    </source>
</evidence>
<proteinExistence type="predicted"/>
<dbReference type="EMBL" id="JARBHB010000017">
    <property type="protein sequence ID" value="KAJ8866161.1"/>
    <property type="molecule type" value="Genomic_DNA"/>
</dbReference>
<keyword evidence="2" id="KW-1185">Reference proteome</keyword>
<evidence type="ECO:0000313" key="2">
    <source>
        <dbReference type="Proteomes" id="UP001159363"/>
    </source>
</evidence>
<sequence length="89" mass="10319">MKNVSDVALNQVTLLSTLPLFNVKRDCVFRGEEARVRDETKKEENQISLTPQFAVSFLPVPEVEKQTNEIDQKIRTRKMLSADKNNLWQ</sequence>
<gene>
    <name evidence="1" type="ORF">PR048_033685</name>
</gene>
<name>A0ABQ9G557_9NEOP</name>
<accession>A0ABQ9G557</accession>
<comment type="caution">
    <text evidence="1">The sequence shown here is derived from an EMBL/GenBank/DDBJ whole genome shotgun (WGS) entry which is preliminary data.</text>
</comment>
<dbReference type="Proteomes" id="UP001159363">
    <property type="component" value="Chromosome 16"/>
</dbReference>